<dbReference type="PROSITE" id="PS01036">
    <property type="entry name" value="HSP70_3"/>
    <property type="match status" value="1"/>
</dbReference>
<evidence type="ECO:0000256" key="2">
    <source>
        <dbReference type="ARBA" id="ARBA00022741"/>
    </source>
</evidence>
<keyword evidence="7" id="KW-1185">Reference proteome</keyword>
<evidence type="ECO:0000256" key="1">
    <source>
        <dbReference type="ARBA" id="ARBA00007381"/>
    </source>
</evidence>
<sequence length="527" mass="59143">MMNNPPNNSIDAKHLISRRISRPYDYLRGGMSHLLRLFTVISGAGETPVIVQIQHDGEAKQFSFEEIVSTVVWIIVKEAREPAAAAAGFTAGNDVVVLEDFMNDSQRQAVVNAAKSAGIDAAALRFVNNPVCAALAYNLDTEASENGENGETQLNVLVYNHGGDDLSVSLFSIEEGGVFRMRAAARNANFAGEEFTNRLLDHLMEKFNRKHNKDLTTATASLRRLREACERAKRVLSSETRTTIEIDSLYEGIDFYCSISRDVFVILTIDLLVRSMNAAITDKSHVHEVVLIGGTSKIPKLQQLLQDFFDGKYLRMSIDPYLAVSQRVASVRVGFLDFTRMDIGIETGDAGLITVLIPKNTTIPATKERILFRTDSNSQSTMKIHVFRGVIKEILIPPAPRGVVQFKLRIKIDVYGTLSVWISDRIVMEMKNYSTFLKRRSDAMLTDVKKKLAAKRALLEYAYSMRHACHSDEDHPSSELEKIEIDINEVINWVNANPLVEVDAYEDKLDELKAACFLLNPHIWRWS</sequence>
<dbReference type="Pfam" id="PF00012">
    <property type="entry name" value="HSP70"/>
    <property type="match status" value="1"/>
</dbReference>
<dbReference type="GO" id="GO:0044183">
    <property type="term" value="F:protein folding chaperone"/>
    <property type="evidence" value="ECO:0000318"/>
    <property type="project" value="GO_Central"/>
</dbReference>
<dbReference type="Gene3D" id="3.30.420.40">
    <property type="match status" value="2"/>
</dbReference>
<dbReference type="FunFam" id="3.30.420.40:FF:000028">
    <property type="entry name" value="heat shock 70 kDa protein-like"/>
    <property type="match status" value="1"/>
</dbReference>
<gene>
    <name evidence="6" type="ORF">MIMGU_mgv1a004431mg</name>
</gene>
<dbReference type="PRINTS" id="PR00301">
    <property type="entry name" value="HEATSHOCK70"/>
</dbReference>
<keyword evidence="5" id="KW-0175">Coiled coil</keyword>
<dbReference type="PANTHER" id="PTHR19375">
    <property type="entry name" value="HEAT SHOCK PROTEIN 70KDA"/>
    <property type="match status" value="1"/>
</dbReference>
<organism evidence="6 7">
    <name type="scientific">Erythranthe guttata</name>
    <name type="common">Yellow monkey flower</name>
    <name type="synonym">Mimulus guttatus</name>
    <dbReference type="NCBI Taxonomy" id="4155"/>
    <lineage>
        <taxon>Eukaryota</taxon>
        <taxon>Viridiplantae</taxon>
        <taxon>Streptophyta</taxon>
        <taxon>Embryophyta</taxon>
        <taxon>Tracheophyta</taxon>
        <taxon>Spermatophyta</taxon>
        <taxon>Magnoliopsida</taxon>
        <taxon>eudicotyledons</taxon>
        <taxon>Gunneridae</taxon>
        <taxon>Pentapetalae</taxon>
        <taxon>asterids</taxon>
        <taxon>lamiids</taxon>
        <taxon>Lamiales</taxon>
        <taxon>Phrymaceae</taxon>
        <taxon>Erythranthe</taxon>
    </lineage>
</organism>
<feature type="coiled-coil region" evidence="5">
    <location>
        <begin position="215"/>
        <end position="242"/>
    </location>
</feature>
<name>A0A022QBF4_ERYGU</name>
<dbReference type="GO" id="GO:0005737">
    <property type="term" value="C:cytoplasm"/>
    <property type="evidence" value="ECO:0000318"/>
    <property type="project" value="GO_Central"/>
</dbReference>
<proteinExistence type="inferred from homology"/>
<dbReference type="AlphaFoldDB" id="A0A022QBF4"/>
<dbReference type="InterPro" id="IPR029048">
    <property type="entry name" value="HSP70_C_sf"/>
</dbReference>
<evidence type="ECO:0000256" key="5">
    <source>
        <dbReference type="SAM" id="Coils"/>
    </source>
</evidence>
<accession>A0A022QBF4</accession>
<dbReference type="GO" id="GO:0031072">
    <property type="term" value="F:heat shock protein binding"/>
    <property type="evidence" value="ECO:0000318"/>
    <property type="project" value="GO_Central"/>
</dbReference>
<dbReference type="Gene3D" id="1.20.1270.10">
    <property type="match status" value="1"/>
</dbReference>
<dbReference type="STRING" id="4155.A0A022QBF4"/>
<dbReference type="SUPFAM" id="SSF53067">
    <property type="entry name" value="Actin-like ATPase domain"/>
    <property type="match status" value="2"/>
</dbReference>
<dbReference type="FunFam" id="3.90.640.10:FF:000002">
    <property type="entry name" value="Heat shock 70 kDa"/>
    <property type="match status" value="1"/>
</dbReference>
<evidence type="ECO:0000313" key="6">
    <source>
        <dbReference type="EMBL" id="EYU24578.1"/>
    </source>
</evidence>
<keyword evidence="3 4" id="KW-0067">ATP-binding</keyword>
<dbReference type="InterPro" id="IPR018181">
    <property type="entry name" value="Heat_shock_70_CS"/>
</dbReference>
<evidence type="ECO:0000313" key="7">
    <source>
        <dbReference type="Proteomes" id="UP000030748"/>
    </source>
</evidence>
<dbReference type="GO" id="GO:0140662">
    <property type="term" value="F:ATP-dependent protein folding chaperone"/>
    <property type="evidence" value="ECO:0007669"/>
    <property type="project" value="InterPro"/>
</dbReference>
<comment type="similarity">
    <text evidence="1 4">Belongs to the heat shock protein 70 family.</text>
</comment>
<dbReference type="Gene3D" id="2.60.34.10">
    <property type="entry name" value="Substrate Binding Domain Of DNAk, Chain A, domain 1"/>
    <property type="match status" value="1"/>
</dbReference>
<dbReference type="Gene3D" id="3.90.640.10">
    <property type="entry name" value="Actin, Chain A, domain 4"/>
    <property type="match status" value="1"/>
</dbReference>
<protein>
    <submittedName>
        <fullName evidence="6">Uncharacterized protein</fullName>
    </submittedName>
</protein>
<dbReference type="Proteomes" id="UP000030748">
    <property type="component" value="Unassembled WGS sequence"/>
</dbReference>
<dbReference type="GO" id="GO:0042026">
    <property type="term" value="P:protein refolding"/>
    <property type="evidence" value="ECO:0000318"/>
    <property type="project" value="GO_Central"/>
</dbReference>
<evidence type="ECO:0000256" key="4">
    <source>
        <dbReference type="RuleBase" id="RU003322"/>
    </source>
</evidence>
<reference evidence="6 7" key="1">
    <citation type="journal article" date="2013" name="Proc. Natl. Acad. Sci. U.S.A.">
        <title>Fine-scale variation in meiotic recombination in Mimulus inferred from population shotgun sequencing.</title>
        <authorList>
            <person name="Hellsten U."/>
            <person name="Wright K.M."/>
            <person name="Jenkins J."/>
            <person name="Shu S."/>
            <person name="Yuan Y."/>
            <person name="Wessler S.R."/>
            <person name="Schmutz J."/>
            <person name="Willis J.H."/>
            <person name="Rokhsar D.S."/>
        </authorList>
    </citation>
    <scope>NUCLEOTIDE SEQUENCE [LARGE SCALE GENOMIC DNA]</scope>
    <source>
        <strain evidence="7">cv. DUN x IM62</strain>
    </source>
</reference>
<dbReference type="SUPFAM" id="SSF100934">
    <property type="entry name" value="Heat shock protein 70kD (HSP70), C-terminal subdomain"/>
    <property type="match status" value="1"/>
</dbReference>
<dbReference type="Gene3D" id="3.30.30.30">
    <property type="match status" value="1"/>
</dbReference>
<dbReference type="EMBL" id="KI632119">
    <property type="protein sequence ID" value="EYU24578.1"/>
    <property type="molecule type" value="Genomic_DNA"/>
</dbReference>
<keyword evidence="2 4" id="KW-0547">Nucleotide-binding</keyword>
<dbReference type="SUPFAM" id="SSF100920">
    <property type="entry name" value="Heat shock protein 70kD (HSP70), peptide-binding domain"/>
    <property type="match status" value="1"/>
</dbReference>
<evidence type="ECO:0000256" key="3">
    <source>
        <dbReference type="ARBA" id="ARBA00022840"/>
    </source>
</evidence>
<dbReference type="InterPro" id="IPR029047">
    <property type="entry name" value="HSP70_peptide-bd_sf"/>
</dbReference>
<dbReference type="GO" id="GO:0016887">
    <property type="term" value="F:ATP hydrolysis activity"/>
    <property type="evidence" value="ECO:0000318"/>
    <property type="project" value="GO_Central"/>
</dbReference>
<dbReference type="GO" id="GO:0005524">
    <property type="term" value="F:ATP binding"/>
    <property type="evidence" value="ECO:0007669"/>
    <property type="project" value="UniProtKB-KW"/>
</dbReference>
<dbReference type="InterPro" id="IPR043129">
    <property type="entry name" value="ATPase_NBD"/>
</dbReference>
<dbReference type="InterPro" id="IPR013126">
    <property type="entry name" value="Hsp_70_fam"/>
</dbReference>